<dbReference type="Proteomes" id="UP000424527">
    <property type="component" value="Unassembled WGS sequence"/>
</dbReference>
<proteinExistence type="predicted"/>
<dbReference type="PANTHER" id="PTHR11505">
    <property type="entry name" value="L1 TRANSPOSABLE ELEMENT-RELATED"/>
    <property type="match status" value="1"/>
</dbReference>
<dbReference type="Gene3D" id="3.30.70.1820">
    <property type="entry name" value="L1 transposable element, RRM domain"/>
    <property type="match status" value="1"/>
</dbReference>
<accession>A0A6G0HGF4</accession>
<dbReference type="EMBL" id="REGW02000036">
    <property type="protein sequence ID" value="KAE8278110.1"/>
    <property type="molecule type" value="Genomic_DNA"/>
</dbReference>
<dbReference type="InterPro" id="IPR004244">
    <property type="entry name" value="Transposase_22"/>
</dbReference>
<evidence type="ECO:0000313" key="1">
    <source>
        <dbReference type="EMBL" id="KAE8278110.1"/>
    </source>
</evidence>
<reference evidence="1 2" key="1">
    <citation type="submission" date="2019-07" db="EMBL/GenBank/DDBJ databases">
        <title>Chromosome genome assembly for large yellow croaker.</title>
        <authorList>
            <person name="Xiao S."/>
        </authorList>
    </citation>
    <scope>NUCLEOTIDE SEQUENCE [LARGE SCALE GENOMIC DNA]</scope>
    <source>
        <strain evidence="1">JMULYC20181020</strain>
        <tissue evidence="1">Muscle</tissue>
    </source>
</reference>
<gene>
    <name evidence="1" type="ORF">D5F01_LYC23804</name>
</gene>
<organism evidence="1 2">
    <name type="scientific">Larimichthys crocea</name>
    <name type="common">Large yellow croaker</name>
    <name type="synonym">Pseudosciaena crocea</name>
    <dbReference type="NCBI Taxonomy" id="215358"/>
    <lineage>
        <taxon>Eukaryota</taxon>
        <taxon>Metazoa</taxon>
        <taxon>Chordata</taxon>
        <taxon>Craniata</taxon>
        <taxon>Vertebrata</taxon>
        <taxon>Euteleostomi</taxon>
        <taxon>Actinopterygii</taxon>
        <taxon>Neopterygii</taxon>
        <taxon>Teleostei</taxon>
        <taxon>Neoteleostei</taxon>
        <taxon>Acanthomorphata</taxon>
        <taxon>Eupercaria</taxon>
        <taxon>Sciaenidae</taxon>
        <taxon>Larimichthys</taxon>
    </lineage>
</organism>
<evidence type="ECO:0000313" key="2">
    <source>
        <dbReference type="Proteomes" id="UP000424527"/>
    </source>
</evidence>
<dbReference type="AlphaFoldDB" id="A0A6G0HGF4"/>
<protein>
    <recommendedName>
        <fullName evidence="3">LINE-1 type transposase domain-containing protein 1</fullName>
    </recommendedName>
</protein>
<sequence>MSEAIHSTSTKVTALEAKCYDYEAAAVDLRHGLTAGTEISKRSGGAERKLDDYENRQHRKNLRIAGFPHGAEGANAVDFLERWLPEILGLPGPIEIERAHHTLQRRPSEQGAPRAFVLKLLRYRDMTQILDAARKKGELRYGNSKIMIFPDLSPRLHQRRMTFTPLKKQLRQAGVKYGMMYTATLRVDMRSGGTKSFDSAEAASSFLLREYSEIFSSS</sequence>
<comment type="caution">
    <text evidence="1">The sequence shown here is derived from an EMBL/GenBank/DDBJ whole genome shotgun (WGS) entry which is preliminary data.</text>
</comment>
<evidence type="ECO:0008006" key="3">
    <source>
        <dbReference type="Google" id="ProtNLM"/>
    </source>
</evidence>
<keyword evidence="2" id="KW-1185">Reference proteome</keyword>
<name>A0A6G0HGF4_LARCR</name>